<dbReference type="AlphaFoldDB" id="A0A7R9MJ93"/>
<dbReference type="Pfam" id="PF00628">
    <property type="entry name" value="PHD"/>
    <property type="match status" value="1"/>
</dbReference>
<dbReference type="Gene3D" id="3.30.40.10">
    <property type="entry name" value="Zinc/RING finger domain, C3HC4 (zinc finger)"/>
    <property type="match status" value="2"/>
</dbReference>
<dbReference type="PROSITE" id="PS50016">
    <property type="entry name" value="ZF_PHD_2"/>
    <property type="match status" value="1"/>
</dbReference>
<dbReference type="CDD" id="cd15489">
    <property type="entry name" value="PHD_SF"/>
    <property type="match status" value="1"/>
</dbReference>
<feature type="compositionally biased region" description="Polar residues" evidence="6">
    <location>
        <begin position="51"/>
        <end position="61"/>
    </location>
</feature>
<name>A0A7R9MJ93_9ACAR</name>
<reference evidence="8" key="1">
    <citation type="submission" date="2020-11" db="EMBL/GenBank/DDBJ databases">
        <authorList>
            <person name="Tran Van P."/>
        </authorList>
    </citation>
    <scope>NUCLEOTIDE SEQUENCE</scope>
</reference>
<dbReference type="EMBL" id="OC937879">
    <property type="protein sequence ID" value="CAD7661273.1"/>
    <property type="molecule type" value="Genomic_DNA"/>
</dbReference>
<proteinExistence type="predicted"/>
<dbReference type="InterPro" id="IPR013083">
    <property type="entry name" value="Znf_RING/FYVE/PHD"/>
</dbReference>
<evidence type="ECO:0000256" key="3">
    <source>
        <dbReference type="ARBA" id="ARBA00022833"/>
    </source>
</evidence>
<organism evidence="8">
    <name type="scientific">Oppiella nova</name>
    <dbReference type="NCBI Taxonomy" id="334625"/>
    <lineage>
        <taxon>Eukaryota</taxon>
        <taxon>Metazoa</taxon>
        <taxon>Ecdysozoa</taxon>
        <taxon>Arthropoda</taxon>
        <taxon>Chelicerata</taxon>
        <taxon>Arachnida</taxon>
        <taxon>Acari</taxon>
        <taxon>Acariformes</taxon>
        <taxon>Sarcoptiformes</taxon>
        <taxon>Oribatida</taxon>
        <taxon>Brachypylina</taxon>
        <taxon>Oppioidea</taxon>
        <taxon>Oppiidae</taxon>
        <taxon>Oppiella</taxon>
    </lineage>
</organism>
<keyword evidence="3" id="KW-0862">Zinc</keyword>
<dbReference type="InterPro" id="IPR019786">
    <property type="entry name" value="Zinc_finger_PHD-type_CS"/>
</dbReference>
<feature type="compositionally biased region" description="Low complexity" evidence="6">
    <location>
        <begin position="263"/>
        <end position="274"/>
    </location>
</feature>
<dbReference type="EMBL" id="CAJPVJ010023054">
    <property type="protein sequence ID" value="CAG2178409.1"/>
    <property type="molecule type" value="Genomic_DNA"/>
</dbReference>
<feature type="region of interest" description="Disordered" evidence="6">
    <location>
        <begin position="27"/>
        <end position="73"/>
    </location>
</feature>
<protein>
    <recommendedName>
        <fullName evidence="7">PHD-type domain-containing protein</fullName>
    </recommendedName>
</protein>
<feature type="non-terminal residue" evidence="8">
    <location>
        <position position="1"/>
    </location>
</feature>
<keyword evidence="9" id="KW-1185">Reference proteome</keyword>
<feature type="region of interest" description="Disordered" evidence="6">
    <location>
        <begin position="250"/>
        <end position="274"/>
    </location>
</feature>
<evidence type="ECO:0000256" key="5">
    <source>
        <dbReference type="SAM" id="Coils"/>
    </source>
</evidence>
<feature type="coiled-coil region" evidence="5">
    <location>
        <begin position="218"/>
        <end position="250"/>
    </location>
</feature>
<evidence type="ECO:0000256" key="1">
    <source>
        <dbReference type="ARBA" id="ARBA00022723"/>
    </source>
</evidence>
<evidence type="ECO:0000256" key="2">
    <source>
        <dbReference type="ARBA" id="ARBA00022771"/>
    </source>
</evidence>
<dbReference type="SMART" id="SM00249">
    <property type="entry name" value="PHD"/>
    <property type="match status" value="2"/>
</dbReference>
<gene>
    <name evidence="8" type="ORF">ONB1V03_LOCUS17834</name>
</gene>
<dbReference type="InterPro" id="IPR001965">
    <property type="entry name" value="Znf_PHD"/>
</dbReference>
<keyword evidence="5" id="KW-0175">Coiled coil</keyword>
<keyword evidence="1" id="KW-0479">Metal-binding</keyword>
<dbReference type="PROSITE" id="PS01359">
    <property type="entry name" value="ZF_PHD_1"/>
    <property type="match status" value="1"/>
</dbReference>
<evidence type="ECO:0000256" key="4">
    <source>
        <dbReference type="PROSITE-ProRule" id="PRU00146"/>
    </source>
</evidence>
<dbReference type="InterPro" id="IPR011011">
    <property type="entry name" value="Znf_FYVE_PHD"/>
</dbReference>
<dbReference type="Proteomes" id="UP000728032">
    <property type="component" value="Unassembled WGS sequence"/>
</dbReference>
<sequence>KKSSEEKPTSTIISIEESISTVVANTYSPSSTSVASEHHWSPAPIRLPSPTHKSSQLQTVLSPKPPKHTQPVRPKCGMCDNRAGDDNELITCSLCGISGHAISCLNCSQQLLKRIKESSRWECPNCKKCGICGEPDIDLVICIVCDRGYHSQCIKLPNNFTVSKYICEDCKPKPVVKTSTKKASHSVSTVSVHTKAEKRFVAEELTSIKPLKGQRVAKSATQLKAEKLRKNAEKARKQRERRAAMRLRAEAIKHKTTTKAKPSKPTESTAKSVK</sequence>
<evidence type="ECO:0000256" key="6">
    <source>
        <dbReference type="SAM" id="MobiDB-lite"/>
    </source>
</evidence>
<dbReference type="InterPro" id="IPR019787">
    <property type="entry name" value="Znf_PHD-finger"/>
</dbReference>
<feature type="domain" description="PHD-type" evidence="7">
    <location>
        <begin position="126"/>
        <end position="173"/>
    </location>
</feature>
<keyword evidence="2 4" id="KW-0863">Zinc-finger</keyword>
<dbReference type="OrthoDB" id="787137at2759"/>
<evidence type="ECO:0000313" key="8">
    <source>
        <dbReference type="EMBL" id="CAD7661273.1"/>
    </source>
</evidence>
<feature type="non-terminal residue" evidence="8">
    <location>
        <position position="274"/>
    </location>
</feature>
<dbReference type="GO" id="GO:0008270">
    <property type="term" value="F:zinc ion binding"/>
    <property type="evidence" value="ECO:0007669"/>
    <property type="project" value="UniProtKB-KW"/>
</dbReference>
<accession>A0A7R9MJ93</accession>
<dbReference type="SUPFAM" id="SSF57903">
    <property type="entry name" value="FYVE/PHD zinc finger"/>
    <property type="match status" value="2"/>
</dbReference>
<evidence type="ECO:0000313" key="9">
    <source>
        <dbReference type="Proteomes" id="UP000728032"/>
    </source>
</evidence>
<evidence type="ECO:0000259" key="7">
    <source>
        <dbReference type="PROSITE" id="PS50016"/>
    </source>
</evidence>